<evidence type="ECO:0000256" key="1">
    <source>
        <dbReference type="SAM" id="MobiDB-lite"/>
    </source>
</evidence>
<dbReference type="OrthoDB" id="53017at2759"/>
<evidence type="ECO:0000313" key="4">
    <source>
        <dbReference type="Proteomes" id="UP000291116"/>
    </source>
</evidence>
<dbReference type="Proteomes" id="UP000291116">
    <property type="component" value="Unassembled WGS sequence"/>
</dbReference>
<feature type="compositionally biased region" description="Low complexity" evidence="1">
    <location>
        <begin position="99"/>
        <end position="114"/>
    </location>
</feature>
<dbReference type="AlphaFoldDB" id="A0A448YV41"/>
<keyword evidence="4" id="KW-1185">Reference proteome</keyword>
<keyword evidence="2" id="KW-0472">Membrane</keyword>
<proteinExistence type="predicted"/>
<gene>
    <name evidence="3" type="ORF">PSNMU_V1.4_AUG-EV-PASAV3_0003270</name>
</gene>
<evidence type="ECO:0000313" key="3">
    <source>
        <dbReference type="EMBL" id="VEU33638.1"/>
    </source>
</evidence>
<accession>A0A448YV41</accession>
<feature type="compositionally biased region" description="Polar residues" evidence="1">
    <location>
        <begin position="150"/>
        <end position="165"/>
    </location>
</feature>
<dbReference type="EMBL" id="CAACVS010000005">
    <property type="protein sequence ID" value="VEU33638.1"/>
    <property type="molecule type" value="Genomic_DNA"/>
</dbReference>
<reference evidence="3 4" key="1">
    <citation type="submission" date="2019-01" db="EMBL/GenBank/DDBJ databases">
        <authorList>
            <person name="Ferrante I. M."/>
        </authorList>
    </citation>
    <scope>NUCLEOTIDE SEQUENCE [LARGE SCALE GENOMIC DNA]</scope>
    <source>
        <strain evidence="3 4">B856</strain>
    </source>
</reference>
<feature type="compositionally biased region" description="Polar residues" evidence="1">
    <location>
        <begin position="86"/>
        <end position="95"/>
    </location>
</feature>
<evidence type="ECO:0000256" key="2">
    <source>
        <dbReference type="SAM" id="Phobius"/>
    </source>
</evidence>
<keyword evidence="2" id="KW-0812">Transmembrane</keyword>
<feature type="compositionally biased region" description="Pro residues" evidence="1">
    <location>
        <begin position="139"/>
        <end position="149"/>
    </location>
</feature>
<name>A0A448YV41_9STRA</name>
<feature type="region of interest" description="Disordered" evidence="1">
    <location>
        <begin position="1"/>
        <end position="166"/>
    </location>
</feature>
<protein>
    <submittedName>
        <fullName evidence="3">Uncharacterized protein</fullName>
    </submittedName>
</protein>
<feature type="transmembrane region" description="Helical" evidence="2">
    <location>
        <begin position="319"/>
        <end position="341"/>
    </location>
</feature>
<feature type="compositionally biased region" description="Basic and acidic residues" evidence="1">
    <location>
        <begin position="21"/>
        <end position="31"/>
    </location>
</feature>
<keyword evidence="2" id="KW-1133">Transmembrane helix</keyword>
<feature type="compositionally biased region" description="Basic residues" evidence="1">
    <location>
        <begin position="54"/>
        <end position="71"/>
    </location>
</feature>
<organism evidence="3 4">
    <name type="scientific">Pseudo-nitzschia multistriata</name>
    <dbReference type="NCBI Taxonomy" id="183589"/>
    <lineage>
        <taxon>Eukaryota</taxon>
        <taxon>Sar</taxon>
        <taxon>Stramenopiles</taxon>
        <taxon>Ochrophyta</taxon>
        <taxon>Bacillariophyta</taxon>
        <taxon>Bacillariophyceae</taxon>
        <taxon>Bacillariophycidae</taxon>
        <taxon>Bacillariales</taxon>
        <taxon>Bacillariaceae</taxon>
        <taxon>Pseudo-nitzschia</taxon>
    </lineage>
</organism>
<sequence length="458" mass="50370">MAQRDLNQHRRTQASLPKFSKSRDGEVEGKGGRVSYGNDDIGTWEWKGKGKGDKKSKKSSKKGKSGKKEKKEKKYGYYERSWGKGTPSQYQTKLPTLNPVLSPTFLPTLVPTPTKNLGSGSDSEDARPSTETSNDCPPERPPTIVPPSPSFVSTKNPTRAPSPTIATDKENTMSVNLPIYAIDYTFSQTSRTPIKVDFLELQTLTQSFFKNYMLTAYEVSAQVTLVDFSTSFVTAHFTPGEPIHIQYNSTAYFDSKSINIPTAQNLFVVLENSLVSTQAYVDDLQSQLEEVNPFSSTTEAIFTDPKDLPVTQSSAKTEVGAASASVAAALTLTVVASALFLRMRKSTDDNVYDERVKKEIKGDTTVAGETYVMENDHFSQGISLSDSLSMRSSEHDQLPNSTSLLGETIHQNIPKSRTIKETGNVHDVSNGHSPAVKNKPRTIEDIERLLSLGDCDII</sequence>